<proteinExistence type="predicted"/>
<sequence length="66" mass="7555">MVETFTSKILENLASDTSSYDEVSNAEDRLFYAMLQQPLDNLLIEPSQRSIDTILTFSKQHKTSRS</sequence>
<dbReference type="Proteomes" id="UP001589774">
    <property type="component" value="Unassembled WGS sequence"/>
</dbReference>
<gene>
    <name evidence="1" type="ORF">ACFFI0_23430</name>
</gene>
<keyword evidence="2" id="KW-1185">Reference proteome</keyword>
<evidence type="ECO:0000313" key="2">
    <source>
        <dbReference type="Proteomes" id="UP001589774"/>
    </source>
</evidence>
<accession>A0ABV6HQX0</accession>
<organism evidence="1 2">
    <name type="scientific">Olivibacter oleidegradans</name>
    <dbReference type="NCBI Taxonomy" id="760123"/>
    <lineage>
        <taxon>Bacteria</taxon>
        <taxon>Pseudomonadati</taxon>
        <taxon>Bacteroidota</taxon>
        <taxon>Sphingobacteriia</taxon>
        <taxon>Sphingobacteriales</taxon>
        <taxon>Sphingobacteriaceae</taxon>
        <taxon>Olivibacter</taxon>
    </lineage>
</organism>
<name>A0ABV6HQX0_9SPHI</name>
<protein>
    <submittedName>
        <fullName evidence="1">Uncharacterized protein</fullName>
    </submittedName>
</protein>
<dbReference type="RefSeq" id="WP_013663882.1">
    <property type="nucleotide sequence ID" value="NZ_JBHLWO010000005.1"/>
</dbReference>
<reference evidence="1 2" key="1">
    <citation type="submission" date="2024-09" db="EMBL/GenBank/DDBJ databases">
        <authorList>
            <person name="Sun Q."/>
            <person name="Mori K."/>
        </authorList>
    </citation>
    <scope>NUCLEOTIDE SEQUENCE [LARGE SCALE GENOMIC DNA]</scope>
    <source>
        <strain evidence="1 2">CCM 7765</strain>
    </source>
</reference>
<dbReference type="EMBL" id="JBHLWO010000005">
    <property type="protein sequence ID" value="MFC0321289.1"/>
    <property type="molecule type" value="Genomic_DNA"/>
</dbReference>
<comment type="caution">
    <text evidence="1">The sequence shown here is derived from an EMBL/GenBank/DDBJ whole genome shotgun (WGS) entry which is preliminary data.</text>
</comment>
<evidence type="ECO:0000313" key="1">
    <source>
        <dbReference type="EMBL" id="MFC0321289.1"/>
    </source>
</evidence>